<dbReference type="AlphaFoldDB" id="I3UFD3"/>
<evidence type="ECO:0000256" key="3">
    <source>
        <dbReference type="ARBA" id="ARBA00023012"/>
    </source>
</evidence>
<dbReference type="OrthoDB" id="9806130at2"/>
<keyword evidence="3" id="KW-0902">Two-component regulatory system</keyword>
<dbReference type="Pfam" id="PF02702">
    <property type="entry name" value="KdpD"/>
    <property type="match status" value="1"/>
</dbReference>
<dbReference type="HOGENOM" id="CLU_1792362_0_0_4"/>
<dbReference type="InterPro" id="IPR052023">
    <property type="entry name" value="Histidine_kinase_KdpD"/>
</dbReference>
<dbReference type="Proteomes" id="UP000005267">
    <property type="component" value="Chromosome"/>
</dbReference>
<dbReference type="GO" id="GO:0005886">
    <property type="term" value="C:plasma membrane"/>
    <property type="evidence" value="ECO:0007669"/>
    <property type="project" value="TreeGrafter"/>
</dbReference>
<dbReference type="PANTHER" id="PTHR45569:SF1">
    <property type="entry name" value="SENSOR PROTEIN KDPD"/>
    <property type="match status" value="1"/>
</dbReference>
<keyword evidence="2 5" id="KW-0418">Kinase</keyword>
<dbReference type="STRING" id="1036672.TKWG_19635"/>
<gene>
    <name evidence="5" type="ordered locus">TKWG_19635</name>
</gene>
<dbReference type="Gene3D" id="3.40.50.300">
    <property type="entry name" value="P-loop containing nucleotide triphosphate hydrolases"/>
    <property type="match status" value="1"/>
</dbReference>
<evidence type="ECO:0000313" key="5">
    <source>
        <dbReference type="EMBL" id="AFK63721.1"/>
    </source>
</evidence>
<dbReference type="GO" id="GO:0000155">
    <property type="term" value="F:phosphorelay sensor kinase activity"/>
    <property type="evidence" value="ECO:0007669"/>
    <property type="project" value="InterPro"/>
</dbReference>
<accession>I3UFD3</accession>
<protein>
    <submittedName>
        <fullName evidence="5">Osmosensitive K channel His kinase sensor</fullName>
    </submittedName>
</protein>
<dbReference type="EMBL" id="CP003555">
    <property type="protein sequence ID" value="AFK63721.1"/>
    <property type="molecule type" value="Genomic_DNA"/>
</dbReference>
<reference evidence="6" key="2">
    <citation type="journal article" date="2013" name="PLoS ONE">
        <title>Genome implosion elicits host-confinement in Alcaligenaceae: evidence from the comparative genomics of Tetrathiobacter kashmirensis, a pathogen in the making.</title>
        <authorList>
            <person name="Ghosh W."/>
            <person name="Alam M."/>
            <person name="Roy C."/>
            <person name="Pyne P."/>
            <person name="George A."/>
            <person name="Chakraborty R."/>
            <person name="Majumder S."/>
            <person name="Agarwal A."/>
            <person name="Chakraborty S."/>
            <person name="Majumdar S."/>
            <person name="Gupta S.K."/>
        </authorList>
    </citation>
    <scope>NUCLEOTIDE SEQUENCE [LARGE SCALE GENOMIC DNA]</scope>
    <source>
        <strain evidence="6">WT001</strain>
    </source>
</reference>
<evidence type="ECO:0000256" key="1">
    <source>
        <dbReference type="ARBA" id="ARBA00022679"/>
    </source>
</evidence>
<evidence type="ECO:0000256" key="2">
    <source>
        <dbReference type="ARBA" id="ARBA00022777"/>
    </source>
</evidence>
<proteinExistence type="predicted"/>
<evidence type="ECO:0000259" key="4">
    <source>
        <dbReference type="Pfam" id="PF02702"/>
    </source>
</evidence>
<reference evidence="5 6" key="1">
    <citation type="journal article" date="2011" name="J. Bacteriol.">
        <title>Whole-genome shotgun sequencing of the sulfur-oxidizing chemoautotroph Tetrathiobacter kashmirensis.</title>
        <authorList>
            <person name="Ghosh W."/>
            <person name="George A."/>
            <person name="Agarwal A."/>
            <person name="Raj P."/>
            <person name="Alam M."/>
            <person name="Pyne P."/>
            <person name="Das Gupta S.K."/>
        </authorList>
    </citation>
    <scope>NUCLEOTIDE SEQUENCE [LARGE SCALE GENOMIC DNA]</scope>
    <source>
        <strain evidence="5 6">WT001</strain>
    </source>
</reference>
<dbReference type="InterPro" id="IPR003852">
    <property type="entry name" value="Sig_transdc_His_kinase_KdpD_N"/>
</dbReference>
<keyword evidence="1" id="KW-0808">Transferase</keyword>
<dbReference type="KEGG" id="aka:TKWG_19635"/>
<name>I3UFD3_ADVKW</name>
<organism evidence="5 6">
    <name type="scientific">Advenella kashmirensis (strain DSM 17095 / LMG 22695 / WT001)</name>
    <name type="common">Tetrathiobacter kashmirensis</name>
    <dbReference type="NCBI Taxonomy" id="1036672"/>
    <lineage>
        <taxon>Bacteria</taxon>
        <taxon>Pseudomonadati</taxon>
        <taxon>Pseudomonadota</taxon>
        <taxon>Betaproteobacteria</taxon>
        <taxon>Burkholderiales</taxon>
        <taxon>Alcaligenaceae</taxon>
    </lineage>
</organism>
<keyword evidence="6" id="KW-1185">Reference proteome</keyword>
<sequence>MVTPYRKDPDQLLEALAREESRQARGKLRIYFGASAGVGKTFSMLTAAHQELAAGHDVVIGVIETHDREDTRQLALSVPAIPLDIIHYRDRVIRELDLDAMLTRRRRLRSSMNWPIPMRRDCDIANAGRILMNCWAQGSMSGPR</sequence>
<dbReference type="InterPro" id="IPR027417">
    <property type="entry name" value="P-loop_NTPase"/>
</dbReference>
<evidence type="ECO:0000313" key="6">
    <source>
        <dbReference type="Proteomes" id="UP000005267"/>
    </source>
</evidence>
<feature type="domain" description="Signal transduction histidine kinase osmosensitive K+ channel sensor N-terminal" evidence="4">
    <location>
        <begin position="25"/>
        <end position="106"/>
    </location>
</feature>
<dbReference type="PANTHER" id="PTHR45569">
    <property type="entry name" value="SENSOR PROTEIN KDPD"/>
    <property type="match status" value="1"/>
</dbReference>